<protein>
    <submittedName>
        <fullName evidence="2">RHS repeat-associated core domain-containing protein</fullName>
    </submittedName>
</protein>
<proteinExistence type="predicted"/>
<feature type="compositionally biased region" description="Low complexity" evidence="1">
    <location>
        <begin position="38"/>
        <end position="55"/>
    </location>
</feature>
<evidence type="ECO:0000256" key="1">
    <source>
        <dbReference type="SAM" id="MobiDB-lite"/>
    </source>
</evidence>
<dbReference type="AlphaFoldDB" id="A0A6G3XUI6"/>
<accession>A0A6G3XUI6</accession>
<gene>
    <name evidence="2" type="ORF">G3M58_84575</name>
</gene>
<comment type="caution">
    <text evidence="2">The sequence shown here is derived from an EMBL/GenBank/DDBJ whole genome shotgun (WGS) entry which is preliminary data.</text>
</comment>
<organism evidence="2">
    <name type="scientific">Streptomyces sp. SID7499</name>
    <dbReference type="NCBI Taxonomy" id="2706086"/>
    <lineage>
        <taxon>Bacteria</taxon>
        <taxon>Bacillati</taxon>
        <taxon>Actinomycetota</taxon>
        <taxon>Actinomycetes</taxon>
        <taxon>Kitasatosporales</taxon>
        <taxon>Streptomycetaceae</taxon>
        <taxon>Streptomyces</taxon>
    </lineage>
</organism>
<feature type="non-terminal residue" evidence="2">
    <location>
        <position position="278"/>
    </location>
</feature>
<reference evidence="2" key="1">
    <citation type="submission" date="2020-01" db="EMBL/GenBank/DDBJ databases">
        <title>Insect and environment-associated Actinomycetes.</title>
        <authorList>
            <person name="Currrie C."/>
            <person name="Chevrette M."/>
            <person name="Carlson C."/>
            <person name="Stubbendieck R."/>
            <person name="Wendt-Pienkowski E."/>
        </authorList>
    </citation>
    <scope>NUCLEOTIDE SEQUENCE</scope>
    <source>
        <strain evidence="2">SID7499</strain>
    </source>
</reference>
<name>A0A6G3XUI6_9ACTN</name>
<sequence>TASSTPASGAGDYKATPLAASSSWEAGGSSGSFTWSYPLSVPPAAAGPAPSLSVSYDSGSIDGRTSNTNNQGSMLGEGFDLNASYIERKYGSCDDDGQNDKPDQCWKYENASLVLNGKATELVKDDTSGVWRLKNDDASRVTHETGAANGDGGDDIVGGKGDGKGEYWKVTTGDGTVYTFGLNKLPGAGTERTNSVWTVPVFGDDSGEPGYSSGTGFSGRAKTQAWRWNLDLVTDVHGNASTYWYKADTNHYAKNGDKTELAEYTRGGYIQEIKYGLR</sequence>
<feature type="region of interest" description="Disordered" evidence="1">
    <location>
        <begin position="1"/>
        <end position="74"/>
    </location>
</feature>
<evidence type="ECO:0000313" key="2">
    <source>
        <dbReference type="EMBL" id="NEE21327.1"/>
    </source>
</evidence>
<dbReference type="EMBL" id="JAAGMN010009005">
    <property type="protein sequence ID" value="NEE21327.1"/>
    <property type="molecule type" value="Genomic_DNA"/>
</dbReference>
<feature type="compositionally biased region" description="Polar residues" evidence="1">
    <location>
        <begin position="63"/>
        <end position="73"/>
    </location>
</feature>
<feature type="non-terminal residue" evidence="2">
    <location>
        <position position="1"/>
    </location>
</feature>